<proteinExistence type="predicted"/>
<evidence type="ECO:0000259" key="3">
    <source>
        <dbReference type="PROSITE" id="PS50206"/>
    </source>
</evidence>
<comment type="caution">
    <text evidence="4">The sequence shown here is derived from an EMBL/GenBank/DDBJ whole genome shotgun (WGS) entry which is preliminary data.</text>
</comment>
<sequence length="278" mass="30409">MQLESPLVSTDWLAAHLREPDLIILDASMAPPGEQLSPDLACIPGARRFDMDRQVCAPHSPLPHTLPSPEHFAALVEDMGISNHSQIVVYDQAGLYSAPRAWWMFKIMGHDRIHILDGGLPLWQEQGHYTAPTHGLSKEKGHFRPNFRGHLVVCAEDLLAAAQTGSPKIVDARSRPRFCGTQAEPRPGLRGGHIPGSLNLPFSELIQAGRLLDQPGLQQVFTALNLHKDQALAFSCGSGVTACIPLLAAYICGFHRLALYDGSWAEWGARSELPVQTD</sequence>
<dbReference type="PROSITE" id="PS50206">
    <property type="entry name" value="RHODANESE_3"/>
    <property type="match status" value="2"/>
</dbReference>
<dbReference type="EC" id="2.8.1.2" evidence="4"/>
<evidence type="ECO:0000313" key="5">
    <source>
        <dbReference type="Proteomes" id="UP000664654"/>
    </source>
</evidence>
<dbReference type="CDD" id="cd01449">
    <property type="entry name" value="TST_Repeat_2"/>
    <property type="match status" value="1"/>
</dbReference>
<dbReference type="NCBIfam" id="NF008557">
    <property type="entry name" value="PRK11493.1"/>
    <property type="match status" value="1"/>
</dbReference>
<dbReference type="PANTHER" id="PTHR11364:SF27">
    <property type="entry name" value="SULFURTRANSFERASE"/>
    <property type="match status" value="1"/>
</dbReference>
<organism evidence="4 5">
    <name type="scientific">Bowmanella dokdonensis</name>
    <dbReference type="NCBI Taxonomy" id="751969"/>
    <lineage>
        <taxon>Bacteria</taxon>
        <taxon>Pseudomonadati</taxon>
        <taxon>Pseudomonadota</taxon>
        <taxon>Gammaproteobacteria</taxon>
        <taxon>Alteromonadales</taxon>
        <taxon>Alteromonadaceae</taxon>
        <taxon>Bowmanella</taxon>
    </lineage>
</organism>
<keyword evidence="5" id="KW-1185">Reference proteome</keyword>
<dbReference type="FunFam" id="3.40.250.10:FF:000001">
    <property type="entry name" value="Sulfurtransferase"/>
    <property type="match status" value="1"/>
</dbReference>
<dbReference type="GO" id="GO:0004792">
    <property type="term" value="F:thiosulfate-cyanide sulfurtransferase activity"/>
    <property type="evidence" value="ECO:0007669"/>
    <property type="project" value="TreeGrafter"/>
</dbReference>
<dbReference type="EMBL" id="JAFKCV010000006">
    <property type="protein sequence ID" value="MBN7826011.1"/>
    <property type="molecule type" value="Genomic_DNA"/>
</dbReference>
<dbReference type="InterPro" id="IPR045078">
    <property type="entry name" value="TST/MPST-like"/>
</dbReference>
<feature type="domain" description="Rhodanese" evidence="3">
    <location>
        <begin position="163"/>
        <end position="276"/>
    </location>
</feature>
<keyword evidence="1 4" id="KW-0808">Transferase</keyword>
<dbReference type="InterPro" id="IPR036873">
    <property type="entry name" value="Rhodanese-like_dom_sf"/>
</dbReference>
<dbReference type="AlphaFoldDB" id="A0A939DQC7"/>
<evidence type="ECO:0000313" key="4">
    <source>
        <dbReference type="EMBL" id="MBN7826011.1"/>
    </source>
</evidence>
<dbReference type="RefSeq" id="WP_206574118.1">
    <property type="nucleotide sequence ID" value="NZ_JAFKCV010000006.1"/>
</dbReference>
<evidence type="ECO:0000256" key="1">
    <source>
        <dbReference type="ARBA" id="ARBA00022679"/>
    </source>
</evidence>
<dbReference type="GO" id="GO:0016784">
    <property type="term" value="F:3-mercaptopyruvate sulfurtransferase activity"/>
    <property type="evidence" value="ECO:0007669"/>
    <property type="project" value="UniProtKB-EC"/>
</dbReference>
<dbReference type="SMART" id="SM00450">
    <property type="entry name" value="RHOD"/>
    <property type="match status" value="2"/>
</dbReference>
<evidence type="ECO:0000256" key="2">
    <source>
        <dbReference type="ARBA" id="ARBA00022737"/>
    </source>
</evidence>
<gene>
    <name evidence="4" type="primary">sseA</name>
    <name evidence="4" type="ORF">J0A66_12305</name>
</gene>
<reference evidence="4" key="1">
    <citation type="submission" date="2021-03" db="EMBL/GenBank/DDBJ databases">
        <title>novel species isolated from a fishpond in China.</title>
        <authorList>
            <person name="Lu H."/>
            <person name="Cai Z."/>
        </authorList>
    </citation>
    <scope>NUCLEOTIDE SEQUENCE</scope>
    <source>
        <strain evidence="4">JCM 30855</strain>
    </source>
</reference>
<dbReference type="InterPro" id="IPR001763">
    <property type="entry name" value="Rhodanese-like_dom"/>
</dbReference>
<dbReference type="Pfam" id="PF00581">
    <property type="entry name" value="Rhodanese"/>
    <property type="match status" value="2"/>
</dbReference>
<dbReference type="SUPFAM" id="SSF52821">
    <property type="entry name" value="Rhodanese/Cell cycle control phosphatase"/>
    <property type="match status" value="2"/>
</dbReference>
<keyword evidence="2" id="KW-0677">Repeat</keyword>
<name>A0A939DQC7_9ALTE</name>
<dbReference type="Gene3D" id="3.40.250.10">
    <property type="entry name" value="Rhodanese-like domain"/>
    <property type="match status" value="2"/>
</dbReference>
<accession>A0A939DQC7</accession>
<feature type="domain" description="Rhodanese" evidence="3">
    <location>
        <begin position="18"/>
        <end position="132"/>
    </location>
</feature>
<dbReference type="Proteomes" id="UP000664654">
    <property type="component" value="Unassembled WGS sequence"/>
</dbReference>
<dbReference type="CDD" id="cd01448">
    <property type="entry name" value="TST_Repeat_1"/>
    <property type="match status" value="1"/>
</dbReference>
<dbReference type="PANTHER" id="PTHR11364">
    <property type="entry name" value="THIOSULFATE SULFERTANSFERASE"/>
    <property type="match status" value="1"/>
</dbReference>
<protein>
    <submittedName>
        <fullName evidence="4">3-mercaptopyruvate sulfurtransferase</fullName>
        <ecNumber evidence="4">2.8.1.2</ecNumber>
    </submittedName>
</protein>